<organism evidence="1 2">
    <name type="scientific">Macroventuria anomochaeta</name>
    <dbReference type="NCBI Taxonomy" id="301207"/>
    <lineage>
        <taxon>Eukaryota</taxon>
        <taxon>Fungi</taxon>
        <taxon>Dikarya</taxon>
        <taxon>Ascomycota</taxon>
        <taxon>Pezizomycotina</taxon>
        <taxon>Dothideomycetes</taxon>
        <taxon>Pleosporomycetidae</taxon>
        <taxon>Pleosporales</taxon>
        <taxon>Pleosporineae</taxon>
        <taxon>Didymellaceae</taxon>
        <taxon>Macroventuria</taxon>
    </lineage>
</organism>
<reference evidence="1" key="1">
    <citation type="journal article" date="2020" name="Stud. Mycol.">
        <title>101 Dothideomycetes genomes: a test case for predicting lifestyles and emergence of pathogens.</title>
        <authorList>
            <person name="Haridas S."/>
            <person name="Albert R."/>
            <person name="Binder M."/>
            <person name="Bloem J."/>
            <person name="Labutti K."/>
            <person name="Salamov A."/>
            <person name="Andreopoulos B."/>
            <person name="Baker S."/>
            <person name="Barry K."/>
            <person name="Bills G."/>
            <person name="Bluhm B."/>
            <person name="Cannon C."/>
            <person name="Castanera R."/>
            <person name="Culley D."/>
            <person name="Daum C."/>
            <person name="Ezra D."/>
            <person name="Gonzalez J."/>
            <person name="Henrissat B."/>
            <person name="Kuo A."/>
            <person name="Liang C."/>
            <person name="Lipzen A."/>
            <person name="Lutzoni F."/>
            <person name="Magnuson J."/>
            <person name="Mondo S."/>
            <person name="Nolan M."/>
            <person name="Ohm R."/>
            <person name="Pangilinan J."/>
            <person name="Park H.-J."/>
            <person name="Ramirez L."/>
            <person name="Alfaro M."/>
            <person name="Sun H."/>
            <person name="Tritt A."/>
            <person name="Yoshinaga Y."/>
            <person name="Zwiers L.-H."/>
            <person name="Turgeon B."/>
            <person name="Goodwin S."/>
            <person name="Spatafora J."/>
            <person name="Crous P."/>
            <person name="Grigoriev I."/>
        </authorList>
    </citation>
    <scope>NUCLEOTIDE SEQUENCE</scope>
    <source>
        <strain evidence="1">CBS 525.71</strain>
    </source>
</reference>
<proteinExistence type="predicted"/>
<sequence>MRSRCQQTSRCLESPASHAGDAGSSLYRELKAGSVACLSCHAELPSSHCGGVEVTQPLCSRKKSASVAIPEGPKADGVAIQDHSRPSSRQNLHLCTQEAQTTYRWRIFGHTSCSRGLHPITQLQGMRSASVKNRATHGSFRGIKSGTNSLSLNGIR</sequence>
<protein>
    <submittedName>
        <fullName evidence="1">Uncharacterized protein</fullName>
    </submittedName>
</protein>
<accession>A0ACB6S6K0</accession>
<dbReference type="EMBL" id="MU006709">
    <property type="protein sequence ID" value="KAF2629821.1"/>
    <property type="molecule type" value="Genomic_DNA"/>
</dbReference>
<dbReference type="Proteomes" id="UP000799754">
    <property type="component" value="Unassembled WGS sequence"/>
</dbReference>
<comment type="caution">
    <text evidence="1">The sequence shown here is derived from an EMBL/GenBank/DDBJ whole genome shotgun (WGS) entry which is preliminary data.</text>
</comment>
<gene>
    <name evidence="1" type="ORF">BU25DRAFT_274837</name>
</gene>
<evidence type="ECO:0000313" key="1">
    <source>
        <dbReference type="EMBL" id="KAF2629821.1"/>
    </source>
</evidence>
<name>A0ACB6S6K0_9PLEO</name>
<evidence type="ECO:0000313" key="2">
    <source>
        <dbReference type="Proteomes" id="UP000799754"/>
    </source>
</evidence>
<keyword evidence="2" id="KW-1185">Reference proteome</keyword>